<dbReference type="PANTHER" id="PTHR42912:SF93">
    <property type="entry name" value="N6-ADENOSINE-METHYLTRANSFERASE TMT1A"/>
    <property type="match status" value="1"/>
</dbReference>
<organism evidence="2 3">
    <name type="scientific">Amycolatopsis tucumanensis</name>
    <dbReference type="NCBI Taxonomy" id="401106"/>
    <lineage>
        <taxon>Bacteria</taxon>
        <taxon>Bacillati</taxon>
        <taxon>Actinomycetota</taxon>
        <taxon>Actinomycetes</taxon>
        <taxon>Pseudonocardiales</taxon>
        <taxon>Pseudonocardiaceae</taxon>
        <taxon>Amycolatopsis</taxon>
    </lineage>
</organism>
<dbReference type="SUPFAM" id="SSF53335">
    <property type="entry name" value="S-adenosyl-L-methionine-dependent methyltransferases"/>
    <property type="match status" value="1"/>
</dbReference>
<evidence type="ECO:0000313" key="3">
    <source>
        <dbReference type="Proteomes" id="UP001501624"/>
    </source>
</evidence>
<dbReference type="CDD" id="cd02440">
    <property type="entry name" value="AdoMet_MTases"/>
    <property type="match status" value="1"/>
</dbReference>
<dbReference type="PANTHER" id="PTHR42912">
    <property type="entry name" value="METHYLTRANSFERASE"/>
    <property type="match status" value="1"/>
</dbReference>
<dbReference type="InterPro" id="IPR050508">
    <property type="entry name" value="Methyltransf_Superfamily"/>
</dbReference>
<sequence>MVDRYRPGVAYEHPLAYVLGLEGLALLRSFRGEHDRAFVAERLAEIRRLLAESPDGVEVAHVDPVEGYDLWAPTYDSPNPAFDFDEPFVREIAGRLSPGVALDAACGTGRVTAVLAECGHRVVGVDSSPGMLELARKRLPDGEFHVGSLTELPSGPVDLVTCSLALTHVPDLGPVFAEFARVLRPGGCVVIADVHPEQVARGHVPAVRRADGAPGRVLSHCHRTGDYLRAALAAGLEPVRCEEPAAPAREIPASEPGPWETWPWSLAGLAPAAAQAAGAGVPSMILWEFRN</sequence>
<reference evidence="3" key="1">
    <citation type="journal article" date="2019" name="Int. J. Syst. Evol. Microbiol.">
        <title>The Global Catalogue of Microorganisms (GCM) 10K type strain sequencing project: providing services to taxonomists for standard genome sequencing and annotation.</title>
        <authorList>
            <consortium name="The Broad Institute Genomics Platform"/>
            <consortium name="The Broad Institute Genome Sequencing Center for Infectious Disease"/>
            <person name="Wu L."/>
            <person name="Ma J."/>
        </authorList>
    </citation>
    <scope>NUCLEOTIDE SEQUENCE [LARGE SCALE GENOMIC DNA]</scope>
    <source>
        <strain evidence="3">JCM 17017</strain>
    </source>
</reference>
<name>A0ABP7HYG6_9PSEU</name>
<dbReference type="InterPro" id="IPR013216">
    <property type="entry name" value="Methyltransf_11"/>
</dbReference>
<dbReference type="Gene3D" id="3.40.50.150">
    <property type="entry name" value="Vaccinia Virus protein VP39"/>
    <property type="match status" value="1"/>
</dbReference>
<gene>
    <name evidence="2" type="ORF">GCM10022380_23680</name>
</gene>
<evidence type="ECO:0000259" key="1">
    <source>
        <dbReference type="Pfam" id="PF08241"/>
    </source>
</evidence>
<accession>A0ABP7HYG6</accession>
<dbReference type="EMBL" id="BAABCM010000002">
    <property type="protein sequence ID" value="GAA3805325.1"/>
    <property type="molecule type" value="Genomic_DNA"/>
</dbReference>
<dbReference type="InterPro" id="IPR029063">
    <property type="entry name" value="SAM-dependent_MTases_sf"/>
</dbReference>
<comment type="caution">
    <text evidence="2">The sequence shown here is derived from an EMBL/GenBank/DDBJ whole genome shotgun (WGS) entry which is preliminary data.</text>
</comment>
<dbReference type="Pfam" id="PF08241">
    <property type="entry name" value="Methyltransf_11"/>
    <property type="match status" value="1"/>
</dbReference>
<evidence type="ECO:0000313" key="2">
    <source>
        <dbReference type="EMBL" id="GAA3805325.1"/>
    </source>
</evidence>
<proteinExistence type="predicted"/>
<dbReference type="Proteomes" id="UP001501624">
    <property type="component" value="Unassembled WGS sequence"/>
</dbReference>
<keyword evidence="3" id="KW-1185">Reference proteome</keyword>
<feature type="domain" description="Methyltransferase type 11" evidence="1">
    <location>
        <begin position="102"/>
        <end position="191"/>
    </location>
</feature>
<protein>
    <recommendedName>
        <fullName evidence="1">Methyltransferase type 11 domain-containing protein</fullName>
    </recommendedName>
</protein>